<keyword evidence="2" id="KW-0472">Membrane</keyword>
<dbReference type="GO" id="GO:0005886">
    <property type="term" value="C:plasma membrane"/>
    <property type="evidence" value="ECO:0007669"/>
    <property type="project" value="TreeGrafter"/>
</dbReference>
<keyword evidence="1" id="KW-1278">Translocase</keyword>
<dbReference type="PANTHER" id="PTHR43520">
    <property type="entry name" value="ATP7, ISOFORM B"/>
    <property type="match status" value="1"/>
</dbReference>
<dbReference type="GO" id="GO:0005802">
    <property type="term" value="C:trans-Golgi network"/>
    <property type="evidence" value="ECO:0007669"/>
    <property type="project" value="TreeGrafter"/>
</dbReference>
<protein>
    <submittedName>
        <fullName evidence="3">Uncharacterized protein</fullName>
    </submittedName>
</protein>
<dbReference type="PANTHER" id="PTHR43520:SF8">
    <property type="entry name" value="P-TYPE CU(+) TRANSPORTER"/>
    <property type="match status" value="1"/>
</dbReference>
<keyword evidence="4" id="KW-1185">Reference proteome</keyword>
<feature type="transmembrane region" description="Helical" evidence="2">
    <location>
        <begin position="6"/>
        <end position="27"/>
    </location>
</feature>
<gene>
    <name evidence="3" type="ORF">DILT_LOCUS16012</name>
</gene>
<reference evidence="3 4" key="1">
    <citation type="submission" date="2018-11" db="EMBL/GenBank/DDBJ databases">
        <authorList>
            <consortium name="Pathogen Informatics"/>
        </authorList>
    </citation>
    <scope>NUCLEOTIDE SEQUENCE [LARGE SCALE GENOMIC DNA]</scope>
</reference>
<dbReference type="GO" id="GO:0005507">
    <property type="term" value="F:copper ion binding"/>
    <property type="evidence" value="ECO:0007669"/>
    <property type="project" value="TreeGrafter"/>
</dbReference>
<evidence type="ECO:0000256" key="1">
    <source>
        <dbReference type="ARBA" id="ARBA00022967"/>
    </source>
</evidence>
<evidence type="ECO:0000313" key="4">
    <source>
        <dbReference type="Proteomes" id="UP000281553"/>
    </source>
</evidence>
<dbReference type="GO" id="GO:0015677">
    <property type="term" value="P:copper ion import"/>
    <property type="evidence" value="ECO:0007669"/>
    <property type="project" value="TreeGrafter"/>
</dbReference>
<dbReference type="Proteomes" id="UP000281553">
    <property type="component" value="Unassembled WGS sequence"/>
</dbReference>
<accession>A0A3P7QS54</accession>
<dbReference type="GO" id="GO:0006878">
    <property type="term" value="P:intracellular copper ion homeostasis"/>
    <property type="evidence" value="ECO:0007669"/>
    <property type="project" value="TreeGrafter"/>
</dbReference>
<dbReference type="GO" id="GO:0043682">
    <property type="term" value="F:P-type divalent copper transporter activity"/>
    <property type="evidence" value="ECO:0007669"/>
    <property type="project" value="TreeGrafter"/>
</dbReference>
<keyword evidence="2" id="KW-0812">Transmembrane</keyword>
<dbReference type="OrthoDB" id="432719at2759"/>
<name>A0A3P7QS54_DIBLA</name>
<evidence type="ECO:0000313" key="3">
    <source>
        <dbReference type="EMBL" id="VDN32599.1"/>
    </source>
</evidence>
<dbReference type="EMBL" id="UYRU01082389">
    <property type="protein sequence ID" value="VDN32599.1"/>
    <property type="molecule type" value="Genomic_DNA"/>
</dbReference>
<evidence type="ECO:0000256" key="2">
    <source>
        <dbReference type="SAM" id="Phobius"/>
    </source>
</evidence>
<organism evidence="3 4">
    <name type="scientific">Dibothriocephalus latus</name>
    <name type="common">Fish tapeworm</name>
    <name type="synonym">Diphyllobothrium latum</name>
    <dbReference type="NCBI Taxonomy" id="60516"/>
    <lineage>
        <taxon>Eukaryota</taxon>
        <taxon>Metazoa</taxon>
        <taxon>Spiralia</taxon>
        <taxon>Lophotrochozoa</taxon>
        <taxon>Platyhelminthes</taxon>
        <taxon>Cestoda</taxon>
        <taxon>Eucestoda</taxon>
        <taxon>Diphyllobothriidea</taxon>
        <taxon>Diphyllobothriidae</taxon>
        <taxon>Dibothriocephalus</taxon>
    </lineage>
</organism>
<dbReference type="AlphaFoldDB" id="A0A3P7QS54"/>
<keyword evidence="2" id="KW-1133">Transmembrane helix</keyword>
<dbReference type="GO" id="GO:0060003">
    <property type="term" value="P:copper ion export"/>
    <property type="evidence" value="ECO:0007669"/>
    <property type="project" value="TreeGrafter"/>
</dbReference>
<sequence length="131" mass="14308">MANMDVLLVMASSVAYSYSVVVVAIAMCHQWPTSPKTVFETSPMLFLFVSLGRWLEHLAKGKTSEAISKLLSLKAKEAVILEALPSVSKNTAKTGVSGTSVAFDSPDNFRERRILVDLVQKGDFVKVCVTR</sequence>
<proteinExistence type="predicted"/>